<protein>
    <submittedName>
        <fullName evidence="2">CARD domain-containing protein</fullName>
    </submittedName>
</protein>
<accession>A0AAF5PRX3</accession>
<name>A0AAF5PRX3_WUCBA</name>
<evidence type="ECO:0000313" key="2">
    <source>
        <dbReference type="WBParaSite" id="mrna-Wban_04664"/>
    </source>
</evidence>
<dbReference type="AlphaFoldDB" id="A0AAF5PRX3"/>
<organism evidence="1 2">
    <name type="scientific">Wuchereria bancrofti</name>
    <dbReference type="NCBI Taxonomy" id="6293"/>
    <lineage>
        <taxon>Eukaryota</taxon>
        <taxon>Metazoa</taxon>
        <taxon>Ecdysozoa</taxon>
        <taxon>Nematoda</taxon>
        <taxon>Chromadorea</taxon>
        <taxon>Rhabditida</taxon>
        <taxon>Spirurina</taxon>
        <taxon>Spiruromorpha</taxon>
        <taxon>Filarioidea</taxon>
        <taxon>Onchocercidae</taxon>
        <taxon>Wuchereria</taxon>
    </lineage>
</organism>
<reference evidence="1" key="2">
    <citation type="journal article" date="2016" name="Mol. Ecol.">
        <title>Population genomics of the filarial nematode parasite Wuchereria bancrofti from mosquitoes.</title>
        <authorList>
            <person name="Small S.T."/>
            <person name="Reimer L.J."/>
            <person name="Tisch D.J."/>
            <person name="King C.L."/>
            <person name="Christensen B.M."/>
            <person name="Siba P.M."/>
            <person name="Kazura J.W."/>
            <person name="Serre D."/>
            <person name="Zimmerman P.A."/>
        </authorList>
    </citation>
    <scope>NUCLEOTIDE SEQUENCE</scope>
    <source>
        <strain evidence="1">pt0022</strain>
    </source>
</reference>
<sequence>MNFIYCNDEEKTESNNQLLSCDEDKCLCEEEEDKMDLMEHIQILLDSHPKCNFVQQILQKLCNEGTMTEEIIAQLIDRSIRKQRKIRKQINSLKSSQIRKSIADDK</sequence>
<dbReference type="WBParaSite" id="mrna-Wban_04664">
    <property type="protein sequence ID" value="mrna-Wban_04664"/>
    <property type="gene ID" value="Wban_04664"/>
</dbReference>
<proteinExistence type="predicted"/>
<evidence type="ECO:0000313" key="1">
    <source>
        <dbReference type="Proteomes" id="UP000093561"/>
    </source>
</evidence>
<dbReference type="Proteomes" id="UP000093561">
    <property type="component" value="Unassembled WGS sequence"/>
</dbReference>
<reference evidence="2" key="3">
    <citation type="submission" date="2024-02" db="UniProtKB">
        <authorList>
            <consortium name="WormBaseParasite"/>
        </authorList>
    </citation>
    <scope>IDENTIFICATION</scope>
    <source>
        <strain evidence="2">pt0022</strain>
    </source>
</reference>
<reference evidence="1" key="1">
    <citation type="submission" date="2015-03" db="EMBL/GenBank/DDBJ databases">
        <title>Wuchereria bancrofti Genome Sequencing Papua New Guinea Strain.</title>
        <authorList>
            <person name="Small S.T."/>
            <person name="Serre D."/>
            <person name="Zimmerman P.A."/>
        </authorList>
    </citation>
    <scope>NUCLEOTIDE SEQUENCE [LARGE SCALE GENOMIC DNA]</scope>
    <source>
        <strain evidence="1">pt0022</strain>
    </source>
</reference>